<dbReference type="Pfam" id="PF00106">
    <property type="entry name" value="adh_short"/>
    <property type="match status" value="1"/>
</dbReference>
<dbReference type="Gene3D" id="3.40.50.720">
    <property type="entry name" value="NAD(P)-binding Rossmann-like Domain"/>
    <property type="match status" value="1"/>
</dbReference>
<dbReference type="GO" id="GO:0016491">
    <property type="term" value="F:oxidoreductase activity"/>
    <property type="evidence" value="ECO:0007669"/>
    <property type="project" value="UniProtKB-KW"/>
</dbReference>
<protein>
    <submittedName>
        <fullName evidence="4">SDR family oxidoreductase</fullName>
        <ecNumber evidence="4">1.-.-.-</ecNumber>
    </submittedName>
</protein>
<organism evidence="4 5">
    <name type="scientific">Streptomyces xantholiticus</name>
    <dbReference type="NCBI Taxonomy" id="68285"/>
    <lineage>
        <taxon>Bacteria</taxon>
        <taxon>Bacillati</taxon>
        <taxon>Actinomycetota</taxon>
        <taxon>Actinomycetes</taxon>
        <taxon>Kitasatosporales</taxon>
        <taxon>Streptomycetaceae</taxon>
        <taxon>Streptomyces</taxon>
    </lineage>
</organism>
<dbReference type="PRINTS" id="PR00080">
    <property type="entry name" value="SDRFAMILY"/>
</dbReference>
<dbReference type="RefSeq" id="WP_351979002.1">
    <property type="nucleotide sequence ID" value="NZ_JBEPBX010000049.1"/>
</dbReference>
<evidence type="ECO:0000313" key="4">
    <source>
        <dbReference type="EMBL" id="MER6618041.1"/>
    </source>
</evidence>
<accession>A0ABV1V6A9</accession>
<dbReference type="SUPFAM" id="SSF51735">
    <property type="entry name" value="NAD(P)-binding Rossmann-fold domains"/>
    <property type="match status" value="1"/>
</dbReference>
<dbReference type="EMBL" id="JBEPBX010000049">
    <property type="protein sequence ID" value="MER6618041.1"/>
    <property type="molecule type" value="Genomic_DNA"/>
</dbReference>
<comment type="caution">
    <text evidence="4">The sequence shown here is derived from an EMBL/GenBank/DDBJ whole genome shotgun (WGS) entry which is preliminary data.</text>
</comment>
<dbReference type="PIRSF" id="PIRSF000126">
    <property type="entry name" value="11-beta-HSD1"/>
    <property type="match status" value="1"/>
</dbReference>
<keyword evidence="5" id="KW-1185">Reference proteome</keyword>
<name>A0ABV1V6A9_9ACTN</name>
<dbReference type="PRINTS" id="PR00081">
    <property type="entry name" value="GDHRDH"/>
</dbReference>
<evidence type="ECO:0000256" key="2">
    <source>
        <dbReference type="ARBA" id="ARBA00023002"/>
    </source>
</evidence>
<gene>
    <name evidence="4" type="ORF">ABT276_33020</name>
</gene>
<dbReference type="PANTHER" id="PTHR44196:SF2">
    <property type="entry name" value="SHORT-CHAIN DEHYDROGENASE-RELATED"/>
    <property type="match status" value="1"/>
</dbReference>
<evidence type="ECO:0000256" key="3">
    <source>
        <dbReference type="RuleBase" id="RU000363"/>
    </source>
</evidence>
<sequence>MHDFAGQRGLITGASSGIGAAFAEELAARGMNLVLVARSKEKLTELAERLEGRHGVNIQVIAADLAVPGAGGHLATDIAHRGLVIDVLVNSAGFAMHGRFVDADQSRVAEQVALNVGAVVDLTGRFLPAMVERGRGAVINVASTAGLQPTPYMAVYGATKAFVLSYSEALWAETRATGVEVLALCPGATETSFFDVVGTDAASVGKRQTPQQVVRTALRALRRRRPSVVSGRANALLARLPRLLPRAVTVRISERALRPGPAH</sequence>
<dbReference type="EC" id="1.-.-.-" evidence="4"/>
<dbReference type="PANTHER" id="PTHR44196">
    <property type="entry name" value="DEHYDROGENASE/REDUCTASE SDR FAMILY MEMBER 7B"/>
    <property type="match status" value="1"/>
</dbReference>
<dbReference type="Proteomes" id="UP001445472">
    <property type="component" value="Unassembled WGS sequence"/>
</dbReference>
<reference evidence="4 5" key="1">
    <citation type="submission" date="2024-06" db="EMBL/GenBank/DDBJ databases">
        <title>The Natural Products Discovery Center: Release of the First 8490 Sequenced Strains for Exploring Actinobacteria Biosynthetic Diversity.</title>
        <authorList>
            <person name="Kalkreuter E."/>
            <person name="Kautsar S.A."/>
            <person name="Yang D."/>
            <person name="Bader C.D."/>
            <person name="Teijaro C.N."/>
            <person name="Fluegel L."/>
            <person name="Davis C.M."/>
            <person name="Simpson J.R."/>
            <person name="Lauterbach L."/>
            <person name="Steele A.D."/>
            <person name="Gui C."/>
            <person name="Meng S."/>
            <person name="Li G."/>
            <person name="Viehrig K."/>
            <person name="Ye F."/>
            <person name="Su P."/>
            <person name="Kiefer A.F."/>
            <person name="Nichols A."/>
            <person name="Cepeda A.J."/>
            <person name="Yan W."/>
            <person name="Fan B."/>
            <person name="Jiang Y."/>
            <person name="Adhikari A."/>
            <person name="Zheng C.-J."/>
            <person name="Schuster L."/>
            <person name="Cowan T.M."/>
            <person name="Smanski M.J."/>
            <person name="Chevrette M.G."/>
            <person name="De Carvalho L.P.S."/>
            <person name="Shen B."/>
        </authorList>
    </citation>
    <scope>NUCLEOTIDE SEQUENCE [LARGE SCALE GENOMIC DNA]</scope>
    <source>
        <strain evidence="4 5">NPDC000837</strain>
    </source>
</reference>
<proteinExistence type="inferred from homology"/>
<dbReference type="InterPro" id="IPR002347">
    <property type="entry name" value="SDR_fam"/>
</dbReference>
<comment type="similarity">
    <text evidence="1 3">Belongs to the short-chain dehydrogenases/reductases (SDR) family.</text>
</comment>
<evidence type="ECO:0000313" key="5">
    <source>
        <dbReference type="Proteomes" id="UP001445472"/>
    </source>
</evidence>
<dbReference type="InterPro" id="IPR036291">
    <property type="entry name" value="NAD(P)-bd_dom_sf"/>
</dbReference>
<keyword evidence="2 4" id="KW-0560">Oxidoreductase</keyword>
<evidence type="ECO:0000256" key="1">
    <source>
        <dbReference type="ARBA" id="ARBA00006484"/>
    </source>
</evidence>